<dbReference type="Proteomes" id="UP000179157">
    <property type="component" value="Unassembled WGS sequence"/>
</dbReference>
<keyword evidence="3 7" id="KW-1003">Cell membrane</keyword>
<dbReference type="EMBL" id="MFGX01000028">
    <property type="protein sequence ID" value="OGF56705.1"/>
    <property type="molecule type" value="Genomic_DNA"/>
</dbReference>
<feature type="transmembrane region" description="Helical" evidence="8">
    <location>
        <begin position="307"/>
        <end position="323"/>
    </location>
</feature>
<proteinExistence type="inferred from homology"/>
<feature type="transmembrane region" description="Helical" evidence="8">
    <location>
        <begin position="329"/>
        <end position="348"/>
    </location>
</feature>
<dbReference type="PANTHER" id="PTHR13285">
    <property type="entry name" value="ACYLTRANSFERASE"/>
    <property type="match status" value="1"/>
</dbReference>
<dbReference type="InterPro" id="IPR051085">
    <property type="entry name" value="MB_O-acyltransferase"/>
</dbReference>
<dbReference type="PIRSF" id="PIRSF016636">
    <property type="entry name" value="AlgI_DltB"/>
    <property type="match status" value="1"/>
</dbReference>
<dbReference type="GO" id="GO:0016746">
    <property type="term" value="F:acyltransferase activity"/>
    <property type="evidence" value="ECO:0007669"/>
    <property type="project" value="UniProtKB-KW"/>
</dbReference>
<feature type="transmembrane region" description="Helical" evidence="8">
    <location>
        <begin position="418"/>
        <end position="440"/>
    </location>
</feature>
<evidence type="ECO:0000256" key="8">
    <source>
        <dbReference type="SAM" id="Phobius"/>
    </source>
</evidence>
<dbReference type="InterPro" id="IPR024194">
    <property type="entry name" value="Ac/AlaTfrase_AlgI/DltB"/>
</dbReference>
<comment type="similarity">
    <text evidence="2 7">Belongs to the membrane-bound acyltransferase family.</text>
</comment>
<name>A0A1F5UZZ8_FRAXR</name>
<evidence type="ECO:0000256" key="2">
    <source>
        <dbReference type="ARBA" id="ARBA00010323"/>
    </source>
</evidence>
<reference evidence="9 10" key="1">
    <citation type="journal article" date="2016" name="Nat. Commun.">
        <title>Thousands of microbial genomes shed light on interconnected biogeochemical processes in an aquifer system.</title>
        <authorList>
            <person name="Anantharaman K."/>
            <person name="Brown C.T."/>
            <person name="Hug L.A."/>
            <person name="Sharon I."/>
            <person name="Castelle C.J."/>
            <person name="Probst A.J."/>
            <person name="Thomas B.C."/>
            <person name="Singh A."/>
            <person name="Wilkins M.J."/>
            <person name="Karaoz U."/>
            <person name="Brodie E.L."/>
            <person name="Williams K.H."/>
            <person name="Hubbard S.S."/>
            <person name="Banfield J.F."/>
        </authorList>
    </citation>
    <scope>NUCLEOTIDE SEQUENCE [LARGE SCALE GENOMIC DNA]</scope>
    <source>
        <strain evidence="10">RBG_16_55_9</strain>
    </source>
</reference>
<evidence type="ECO:0000256" key="3">
    <source>
        <dbReference type="ARBA" id="ARBA00022475"/>
    </source>
</evidence>
<evidence type="ECO:0000256" key="5">
    <source>
        <dbReference type="ARBA" id="ARBA00022989"/>
    </source>
</evidence>
<evidence type="ECO:0000256" key="1">
    <source>
        <dbReference type="ARBA" id="ARBA00004651"/>
    </source>
</evidence>
<comment type="caution">
    <text evidence="9">The sequence shown here is derived from an EMBL/GenBank/DDBJ whole genome shotgun (WGS) entry which is preliminary data.</text>
</comment>
<feature type="transmembrane region" description="Helical" evidence="8">
    <location>
        <begin position="112"/>
        <end position="135"/>
    </location>
</feature>
<protein>
    <recommendedName>
        <fullName evidence="11">Alginate O-acetyltransferase</fullName>
    </recommendedName>
</protein>
<feature type="transmembrane region" description="Helical" evidence="8">
    <location>
        <begin position="369"/>
        <end position="389"/>
    </location>
</feature>
<dbReference type="GO" id="GO:0005886">
    <property type="term" value="C:plasma membrane"/>
    <property type="evidence" value="ECO:0007669"/>
    <property type="project" value="UniProtKB-SubCell"/>
</dbReference>
<feature type="transmembrane region" description="Helical" evidence="8">
    <location>
        <begin position="461"/>
        <end position="482"/>
    </location>
</feature>
<dbReference type="Pfam" id="PF03062">
    <property type="entry name" value="MBOAT"/>
    <property type="match status" value="1"/>
</dbReference>
<dbReference type="PANTHER" id="PTHR13285:SF18">
    <property type="entry name" value="PROTEIN-CYSTEINE N-PALMITOYLTRANSFERASE RASP"/>
    <property type="match status" value="1"/>
</dbReference>
<keyword evidence="4 8" id="KW-0812">Transmembrane</keyword>
<evidence type="ECO:0000256" key="6">
    <source>
        <dbReference type="ARBA" id="ARBA00023136"/>
    </source>
</evidence>
<dbReference type="AlphaFoldDB" id="A0A1F5UZZ8"/>
<evidence type="ECO:0000256" key="7">
    <source>
        <dbReference type="PIRNR" id="PIRNR016636"/>
    </source>
</evidence>
<evidence type="ECO:0008006" key="11">
    <source>
        <dbReference type="Google" id="ProtNLM"/>
    </source>
</evidence>
<keyword evidence="7" id="KW-0012">Acyltransferase</keyword>
<keyword evidence="5 8" id="KW-1133">Transmembrane helix</keyword>
<keyword evidence="7" id="KW-0808">Transferase</keyword>
<gene>
    <name evidence="9" type="ORF">A2Z21_06350</name>
</gene>
<comment type="subcellular location">
    <subcellularLocation>
        <location evidence="1">Cell membrane</location>
        <topology evidence="1">Multi-pass membrane protein</topology>
    </subcellularLocation>
</comment>
<keyword evidence="6 7" id="KW-0472">Membrane</keyword>
<feature type="transmembrane region" description="Helical" evidence="8">
    <location>
        <begin position="42"/>
        <end position="61"/>
    </location>
</feature>
<dbReference type="InterPro" id="IPR004299">
    <property type="entry name" value="MBOAT_fam"/>
</dbReference>
<feature type="transmembrane region" description="Helical" evidence="8">
    <location>
        <begin position="73"/>
        <end position="92"/>
    </location>
</feature>
<accession>A0A1F5UZZ8</accession>
<organism evidence="9 10">
    <name type="scientific">Fraserbacteria sp. (strain RBG_16_55_9)</name>
    <dbReference type="NCBI Taxonomy" id="1817864"/>
    <lineage>
        <taxon>Bacteria</taxon>
        <taxon>Candidatus Fraseribacteriota</taxon>
    </lineage>
</organism>
<dbReference type="GO" id="GO:0042121">
    <property type="term" value="P:alginic acid biosynthetic process"/>
    <property type="evidence" value="ECO:0007669"/>
    <property type="project" value="InterPro"/>
</dbReference>
<dbReference type="STRING" id="1817864.A2Z21_06350"/>
<evidence type="ECO:0000313" key="10">
    <source>
        <dbReference type="Proteomes" id="UP000179157"/>
    </source>
</evidence>
<evidence type="ECO:0000313" key="9">
    <source>
        <dbReference type="EMBL" id="OGF56705.1"/>
    </source>
</evidence>
<sequence>MLPNSLTFLVSLAGLVLAYYLFPHRFRWPLLLLASYYFYVSWEPGPTLLLIGLTLITYFMALGIGKNTPRKKLLLVLGVLLNVSLQVLFKYFDFFMGEMETLMRGFGLTLAFPKLGLPLPVGLSFYTFSIISYLVDVYRGKVEPERHIGRLAVYIAFFPKILAGPIERAVTFLPQLRERIHFNPERMIEGSQLILWGLFKKVVIADRLAPFVNAAFENPTYTPTIQLIIASYFFAFQIYCDFSGYTDIARGTGKLFGFDIMENFRRAYLSKSAAEFWGSRWHISLATWFRDYMYIPMGGSRVSHPRHYFNLMAVFIVSGWWHAGLGFGVNWAFLIWGGLNGFYQWVSVGTAGIWRKLAELLPWIKDRGIVNVVRILLTFHLITFAWIFFRANSISDAWTVITRIYKGWNLLPLMFETYAYTPEFLIAIASIILLMIVEVLDERLPMWERLRTKPAFVRWPVYYALIFILLTLGKWGGEQFIYMQF</sequence>
<dbReference type="PIRSF" id="PIRSF500217">
    <property type="entry name" value="AlgI"/>
    <property type="match status" value="1"/>
</dbReference>
<evidence type="ECO:0000256" key="4">
    <source>
        <dbReference type="ARBA" id="ARBA00022692"/>
    </source>
</evidence>
<dbReference type="InterPro" id="IPR028362">
    <property type="entry name" value="AlgI"/>
</dbReference>